<evidence type="ECO:0000256" key="1">
    <source>
        <dbReference type="SAM" id="MobiDB-lite"/>
    </source>
</evidence>
<dbReference type="SMART" id="SM00091">
    <property type="entry name" value="PAS"/>
    <property type="match status" value="1"/>
</dbReference>
<reference evidence="3" key="1">
    <citation type="submission" date="2020-10" db="EMBL/GenBank/DDBJ databases">
        <authorList>
            <person name="Castelo-Branco R."/>
            <person name="Eusebio N."/>
            <person name="Adriana R."/>
            <person name="Vieira A."/>
            <person name="Brugerolle De Fraissinette N."/>
            <person name="Rezende De Castro R."/>
            <person name="Schneider M.P."/>
            <person name="Vasconcelos V."/>
            <person name="Leao P.N."/>
        </authorList>
    </citation>
    <scope>NUCLEOTIDE SEQUENCE</scope>
    <source>
        <strain evidence="3">LEGE 11467</strain>
    </source>
</reference>
<dbReference type="SUPFAM" id="SSF55785">
    <property type="entry name" value="PYP-like sensor domain (PAS domain)"/>
    <property type="match status" value="1"/>
</dbReference>
<dbReference type="RefSeq" id="WP_264322687.1">
    <property type="nucleotide sequence ID" value="NZ_JADEXN010000376.1"/>
</dbReference>
<protein>
    <submittedName>
        <fullName evidence="3">PAS domain S-box protein</fullName>
    </submittedName>
</protein>
<comment type="caution">
    <text evidence="3">The sequence shown here is derived from an EMBL/GenBank/DDBJ whole genome shotgun (WGS) entry which is preliminary data.</text>
</comment>
<name>A0A928VYB1_9CYAN</name>
<proteinExistence type="predicted"/>
<dbReference type="Proteomes" id="UP000621799">
    <property type="component" value="Unassembled WGS sequence"/>
</dbReference>
<dbReference type="AlphaFoldDB" id="A0A928VYB1"/>
<feature type="non-terminal residue" evidence="3">
    <location>
        <position position="104"/>
    </location>
</feature>
<dbReference type="PROSITE" id="PS50112">
    <property type="entry name" value="PAS"/>
    <property type="match status" value="1"/>
</dbReference>
<dbReference type="CDD" id="cd00130">
    <property type="entry name" value="PAS"/>
    <property type="match status" value="1"/>
</dbReference>
<evidence type="ECO:0000259" key="2">
    <source>
        <dbReference type="PROSITE" id="PS50112"/>
    </source>
</evidence>
<dbReference type="InterPro" id="IPR035965">
    <property type="entry name" value="PAS-like_dom_sf"/>
</dbReference>
<dbReference type="NCBIfam" id="TIGR00229">
    <property type="entry name" value="sensory_box"/>
    <property type="match status" value="1"/>
</dbReference>
<organism evidence="3 4">
    <name type="scientific">Zarconia navalis LEGE 11467</name>
    <dbReference type="NCBI Taxonomy" id="1828826"/>
    <lineage>
        <taxon>Bacteria</taxon>
        <taxon>Bacillati</taxon>
        <taxon>Cyanobacteriota</taxon>
        <taxon>Cyanophyceae</taxon>
        <taxon>Oscillatoriophycideae</taxon>
        <taxon>Oscillatoriales</taxon>
        <taxon>Oscillatoriales incertae sedis</taxon>
        <taxon>Zarconia</taxon>
        <taxon>Zarconia navalis</taxon>
    </lineage>
</organism>
<evidence type="ECO:0000313" key="3">
    <source>
        <dbReference type="EMBL" id="MBE9042529.1"/>
    </source>
</evidence>
<accession>A0A928VYB1</accession>
<dbReference type="Gene3D" id="3.30.450.20">
    <property type="entry name" value="PAS domain"/>
    <property type="match status" value="1"/>
</dbReference>
<dbReference type="EMBL" id="JADEXN010000376">
    <property type="protein sequence ID" value="MBE9042529.1"/>
    <property type="molecule type" value="Genomic_DNA"/>
</dbReference>
<sequence length="104" mass="11905">MDTNHRCDRSSKEPSALERGDRAAYESITEALHECEARYEALVELQTDYICRFLPDGTLTFVNSAYCRYAGKQGHESIGTQVLHWLEPTDRQAWQKQLRSVSPA</sequence>
<evidence type="ECO:0000313" key="4">
    <source>
        <dbReference type="Proteomes" id="UP000621799"/>
    </source>
</evidence>
<keyword evidence="4" id="KW-1185">Reference proteome</keyword>
<gene>
    <name evidence="3" type="ORF">IQ235_17300</name>
</gene>
<feature type="region of interest" description="Disordered" evidence="1">
    <location>
        <begin position="1"/>
        <end position="21"/>
    </location>
</feature>
<feature type="domain" description="PAS" evidence="2">
    <location>
        <begin position="35"/>
        <end position="104"/>
    </location>
</feature>
<dbReference type="InterPro" id="IPR000014">
    <property type="entry name" value="PAS"/>
</dbReference>